<dbReference type="OrthoDB" id="7018at2157"/>
<dbReference type="Pfam" id="PF02350">
    <property type="entry name" value="Epimerase_2"/>
    <property type="match status" value="1"/>
</dbReference>
<reference evidence="2 4" key="1">
    <citation type="journal article" date="2014" name="ISME J.">
        <title>Trehalose/2-sulfotrehalose biosynthesis and glycine-betaine uptake are widely spread mechanisms for osmoadaptation in the Halobacteriales.</title>
        <authorList>
            <person name="Youssef N.H."/>
            <person name="Savage-Ashlock K.N."/>
            <person name="McCully A.L."/>
            <person name="Luedtke B."/>
            <person name="Shaw E.I."/>
            <person name="Hoff W.D."/>
            <person name="Elshahed M.S."/>
        </authorList>
    </citation>
    <scope>NUCLEOTIDE SEQUENCE [LARGE SCALE GENOMIC DNA]</scope>
    <source>
        <strain evidence="2 4">DX253</strain>
    </source>
</reference>
<dbReference type="PANTHER" id="PTHR43174:SF1">
    <property type="entry name" value="UDP-N-ACETYLGLUCOSAMINE 2-EPIMERASE"/>
    <property type="match status" value="1"/>
</dbReference>
<keyword evidence="5" id="KW-1185">Reference proteome</keyword>
<evidence type="ECO:0000313" key="5">
    <source>
        <dbReference type="Proteomes" id="UP000184203"/>
    </source>
</evidence>
<dbReference type="CDD" id="cd03786">
    <property type="entry name" value="GTB_UDP-GlcNAc_2-Epimerase"/>
    <property type="match status" value="1"/>
</dbReference>
<dbReference type="InterPro" id="IPR003331">
    <property type="entry name" value="UDP_GlcNAc_Epimerase_2_dom"/>
</dbReference>
<dbReference type="STRING" id="797209.GCA_000376445_01049"/>
<gene>
    <name evidence="3" type="ORF">SAMN05444342_1318</name>
    <name evidence="2" type="ORF">ZOD2009_04672</name>
</gene>
<dbReference type="EMBL" id="FRAN01000002">
    <property type="protein sequence ID" value="SHK45641.1"/>
    <property type="molecule type" value="Genomic_DNA"/>
</dbReference>
<reference evidence="3" key="2">
    <citation type="submission" date="2016-11" db="EMBL/GenBank/DDBJ databases">
        <authorList>
            <person name="Jaros S."/>
            <person name="Januszkiewicz K."/>
            <person name="Wedrychowicz H."/>
        </authorList>
    </citation>
    <scope>NUCLEOTIDE SEQUENCE [LARGE SCALE GENOMIC DNA]</scope>
    <source>
        <strain evidence="3">DX253</strain>
    </source>
</reference>
<evidence type="ECO:0000313" key="4">
    <source>
        <dbReference type="Proteomes" id="UP000003751"/>
    </source>
</evidence>
<dbReference type="Gene3D" id="3.40.50.2000">
    <property type="entry name" value="Glycogen Phosphorylase B"/>
    <property type="match status" value="2"/>
</dbReference>
<dbReference type="SUPFAM" id="SSF53756">
    <property type="entry name" value="UDP-Glycosyltransferase/glycogen phosphorylase"/>
    <property type="match status" value="1"/>
</dbReference>
<sequence length="353" mass="37993">MKVLTVVGARPQFVKAAAVSRVLREDHEEVLVHTGQHYDEDMSDVFFEELSIPFPDTNLGVGSDTHGRQTGAMLAGLEAEIEDEDPDAVLVYGDTNSTLAAAIATSKMDPPLAHVEAGMRSGSDIPEETNRVLTDHAADLLFVPSPDAENNLDGEGITDGVHFSGDVGYDALLWARDRADTDVLSELGVANREFVLSTVHRDTNADDPDKLEAIVDALVSDPRPVVLPAHPRTVARLEEFGLYGRAERGLTLTEPVGYRQFVALLDAATVVATDSGGVQKEAFFLDTPCVTLREQTEWVETVESGWNTLVGADEGAIRTALSDATTPTEKPTPYGDGNAAERIVEVLSDVTRV</sequence>
<name>E7QQ64_HALPU</name>
<dbReference type="NCBIfam" id="TIGR00236">
    <property type="entry name" value="wecB"/>
    <property type="match status" value="1"/>
</dbReference>
<dbReference type="eggNOG" id="arCOG01392">
    <property type="taxonomic scope" value="Archaea"/>
</dbReference>
<dbReference type="RefSeq" id="WP_007977520.1">
    <property type="nucleotide sequence ID" value="NZ_AEMG01000004.1"/>
</dbReference>
<dbReference type="PATRIC" id="fig|797209.4.peg.924"/>
<dbReference type="AlphaFoldDB" id="E7QQ64"/>
<dbReference type="PANTHER" id="PTHR43174">
    <property type="entry name" value="UDP-N-ACETYLGLUCOSAMINE 2-EPIMERASE"/>
    <property type="match status" value="1"/>
</dbReference>
<accession>E7QQ64</accession>
<evidence type="ECO:0000259" key="1">
    <source>
        <dbReference type="Pfam" id="PF02350"/>
    </source>
</evidence>
<evidence type="ECO:0000313" key="3">
    <source>
        <dbReference type="EMBL" id="SHK45641.1"/>
    </source>
</evidence>
<reference evidence="5" key="3">
    <citation type="submission" date="2016-11" db="EMBL/GenBank/DDBJ databases">
        <authorList>
            <person name="Varghese N."/>
            <person name="Submissions S."/>
        </authorList>
    </citation>
    <scope>NUCLEOTIDE SEQUENCE [LARGE SCALE GENOMIC DNA]</scope>
    <source>
        <strain evidence="5">DX253</strain>
    </source>
</reference>
<dbReference type="EMBL" id="AEMG01000004">
    <property type="protein sequence ID" value="EFW93128.1"/>
    <property type="molecule type" value="Genomic_DNA"/>
</dbReference>
<feature type="domain" description="UDP-N-acetylglucosamine 2-epimerase" evidence="1">
    <location>
        <begin position="26"/>
        <end position="347"/>
    </location>
</feature>
<dbReference type="Proteomes" id="UP000003751">
    <property type="component" value="Unassembled WGS sequence"/>
</dbReference>
<dbReference type="Proteomes" id="UP000184203">
    <property type="component" value="Unassembled WGS sequence"/>
</dbReference>
<proteinExistence type="predicted"/>
<evidence type="ECO:0000313" key="2">
    <source>
        <dbReference type="EMBL" id="EFW93128.1"/>
    </source>
</evidence>
<dbReference type="InterPro" id="IPR029767">
    <property type="entry name" value="WecB-like"/>
</dbReference>
<protein>
    <submittedName>
        <fullName evidence="2 3">UDP-N-acetylglucosamine 2-epimerase</fullName>
    </submittedName>
</protein>
<organism evidence="2 4">
    <name type="scientific">Haladaptatus paucihalophilus DX253</name>
    <dbReference type="NCBI Taxonomy" id="797209"/>
    <lineage>
        <taxon>Archaea</taxon>
        <taxon>Methanobacteriati</taxon>
        <taxon>Methanobacteriota</taxon>
        <taxon>Stenosarchaea group</taxon>
        <taxon>Halobacteria</taxon>
        <taxon>Halobacteriales</taxon>
        <taxon>Haladaptataceae</taxon>
        <taxon>Haladaptatus</taxon>
    </lineage>
</organism>